<evidence type="ECO:0000313" key="2">
    <source>
        <dbReference type="EMBL" id="AKH40343.1"/>
    </source>
</evidence>
<dbReference type="Pfam" id="PF04631">
    <property type="entry name" value="PIF2"/>
    <property type="match status" value="1"/>
</dbReference>
<keyword evidence="1" id="KW-0472">Membrane</keyword>
<name>A0A0F7KMQ6_9VIRU</name>
<evidence type="ECO:0000256" key="1">
    <source>
        <dbReference type="SAM" id="Phobius"/>
    </source>
</evidence>
<dbReference type="EMBL" id="KP714102">
    <property type="protein sequence ID" value="AKH40343.1"/>
    <property type="molecule type" value="Genomic_DNA"/>
</dbReference>
<organism evidence="2">
    <name type="scientific">Kallithea virus</name>
    <dbReference type="NCBI Taxonomy" id="1654582"/>
    <lineage>
        <taxon>Viruses</taxon>
        <taxon>Viruses incertae sedis</taxon>
        <taxon>Naldaviricetes</taxon>
        <taxon>Lefavirales</taxon>
        <taxon>Nudiviridae</taxon>
        <taxon>Alphanudivirus</taxon>
        <taxon>Alphanudivirus dromelanogasteris</taxon>
    </lineage>
</organism>
<accession>A0A0F7KMQ6</accession>
<dbReference type="InterPro" id="IPR006725">
    <property type="entry name" value="PIF2"/>
</dbReference>
<protein>
    <submittedName>
        <fullName evidence="2">Putative pif-2</fullName>
    </submittedName>
</protein>
<keyword evidence="1" id="KW-1133">Transmembrane helix</keyword>
<sequence>MPARVTNLDIKIGIFLIESVLLRFIKFRKVSVSVLSKSTCFNIADFEHCSYSAALRNASEEFILNIYIYIMDDATPKVRKVNVFAIIFTLLLCILVIYVIYILLYYSFDDDIKIKNERTAVQLSKSKLESLINGSGINNIPNLNIVTTNPEINKSSDCSKGPVYIGKTGTTQSCIQTCSNASATVLNVRENENYIYEQSTLSVGAYCLIGPRPNCNMNTSHAIMTINSVICRPKFPELVGGPLGNKIVACNNREINDPQNILWDYKYNEKFNPITTIISSVDEVLPDGEYRFQCRFNGVDTTKNQFIPHPYNRLHPIRNYCASSIVAAHPDVKTVFDTTTNTYKCDCGDHDETRVKNIDPNDPTSLCSNVSYEIKVDVFNRKIMTLPYRCFNLFSPISDVGKYLPCPVEQFTRDGTQYTNTVIPFSTNIDAPIEHPQYSKFRGKDTIVYVESSGKILERVD</sequence>
<feature type="transmembrane region" description="Helical" evidence="1">
    <location>
        <begin position="81"/>
        <end position="108"/>
    </location>
</feature>
<proteinExistence type="predicted"/>
<reference evidence="2" key="1">
    <citation type="journal article" date="2015" name="PLoS Biol.">
        <title>The Discovery, Distribution, and Evolution of Viruses Associated with Drosophila melanogaster.</title>
        <authorList>
            <person name="Webster C.L."/>
            <person name="Waldron F.M."/>
            <person name="Robertson S."/>
            <person name="Crowson D."/>
            <person name="Ferrari G."/>
            <person name="Quintana J.F."/>
            <person name="Brouqui J.M."/>
            <person name="Bayne E.H."/>
            <person name="Longdon B."/>
            <person name="Buck A.H."/>
            <person name="Lazzaro B.P."/>
            <person name="Akorli J."/>
            <person name="Haddrill P.R."/>
            <person name="Obbard D.J."/>
        </authorList>
    </citation>
    <scope>NUCLEOTIDE SEQUENCE</scope>
</reference>
<keyword evidence="1" id="KW-0812">Transmembrane</keyword>